<evidence type="ECO:0000313" key="1">
    <source>
        <dbReference type="EMBL" id="SVB50486.1"/>
    </source>
</evidence>
<organism evidence="1">
    <name type="scientific">marine metagenome</name>
    <dbReference type="NCBI Taxonomy" id="408172"/>
    <lineage>
        <taxon>unclassified sequences</taxon>
        <taxon>metagenomes</taxon>
        <taxon>ecological metagenomes</taxon>
    </lineage>
</organism>
<proteinExistence type="predicted"/>
<dbReference type="EMBL" id="UINC01044692">
    <property type="protein sequence ID" value="SVB50486.1"/>
    <property type="molecule type" value="Genomic_DNA"/>
</dbReference>
<gene>
    <name evidence="1" type="ORF">METZ01_LOCUS203340</name>
</gene>
<accession>A0A382EI74</accession>
<name>A0A382EI74_9ZZZZ</name>
<protein>
    <submittedName>
        <fullName evidence="1">Uncharacterized protein</fullName>
    </submittedName>
</protein>
<sequence>MALDVHPFSAVAGEQDQLISSARIA</sequence>
<reference evidence="1" key="1">
    <citation type="submission" date="2018-05" db="EMBL/GenBank/DDBJ databases">
        <authorList>
            <person name="Lanie J.A."/>
            <person name="Ng W.-L."/>
            <person name="Kazmierczak K.M."/>
            <person name="Andrzejewski T.M."/>
            <person name="Davidsen T.M."/>
            <person name="Wayne K.J."/>
            <person name="Tettelin H."/>
            <person name="Glass J.I."/>
            <person name="Rusch D."/>
            <person name="Podicherti R."/>
            <person name="Tsui H.-C.T."/>
            <person name="Winkler M.E."/>
        </authorList>
    </citation>
    <scope>NUCLEOTIDE SEQUENCE</scope>
</reference>
<dbReference type="AlphaFoldDB" id="A0A382EI74"/>